<keyword evidence="12" id="KW-0175">Coiled coil</keyword>
<keyword evidence="3" id="KW-0004">4Fe-4S</keyword>
<keyword evidence="5" id="KW-0479">Metal-binding</keyword>
<evidence type="ECO:0000256" key="6">
    <source>
        <dbReference type="ARBA" id="ARBA00022737"/>
    </source>
</evidence>
<dbReference type="EMBL" id="WIWI01000012">
    <property type="protein sequence ID" value="MQT88660.1"/>
    <property type="molecule type" value="Genomic_DNA"/>
</dbReference>
<evidence type="ECO:0000256" key="1">
    <source>
        <dbReference type="ARBA" id="ARBA00022448"/>
    </source>
</evidence>
<protein>
    <submittedName>
        <fullName evidence="16">Electron transport complex subunit RsxB</fullName>
    </submittedName>
</protein>
<reference evidence="18 19" key="1">
    <citation type="submission" date="2019-10" db="EMBL/GenBank/DDBJ databases">
        <title>Evaluation of single-gene subtyping targets for Pseudomonas.</title>
        <authorList>
            <person name="Reichler S.J."/>
            <person name="Orsi R.H."/>
            <person name="Wiedmann M."/>
            <person name="Martin N.H."/>
            <person name="Murphy S.I."/>
        </authorList>
    </citation>
    <scope>NUCLEOTIDE SEQUENCE [LARGE SCALE GENOMIC DNA]</scope>
    <source>
        <strain evidence="17 19">FSL R10-3254</strain>
        <strain evidence="16 18">FSL R10-3257</strain>
    </source>
</reference>
<dbReference type="AlphaFoldDB" id="A0A6A7YE14"/>
<evidence type="ECO:0000256" key="3">
    <source>
        <dbReference type="ARBA" id="ARBA00022485"/>
    </source>
</evidence>
<evidence type="ECO:0000256" key="13">
    <source>
        <dbReference type="SAM" id="MobiDB-lite"/>
    </source>
</evidence>
<dbReference type="NCBIfam" id="NF003475">
    <property type="entry name" value="PRK05113.1"/>
    <property type="match status" value="1"/>
</dbReference>
<comment type="caution">
    <text evidence="16">The sequence shown here is derived from an EMBL/GenBank/DDBJ whole genome shotgun (WGS) entry which is preliminary data.</text>
</comment>
<evidence type="ECO:0000256" key="9">
    <source>
        <dbReference type="ARBA" id="ARBA00023004"/>
    </source>
</evidence>
<organism evidence="16 18">
    <name type="scientific">Pseudomonas helleri</name>
    <dbReference type="NCBI Taxonomy" id="1608996"/>
    <lineage>
        <taxon>Bacteria</taxon>
        <taxon>Pseudomonadati</taxon>
        <taxon>Pseudomonadota</taxon>
        <taxon>Gammaproteobacteria</taxon>
        <taxon>Pseudomonadales</taxon>
        <taxon>Pseudomonadaceae</taxon>
        <taxon>Pseudomonas</taxon>
    </lineage>
</organism>
<dbReference type="SUPFAM" id="SSF54862">
    <property type="entry name" value="4Fe-4S ferredoxins"/>
    <property type="match status" value="1"/>
</dbReference>
<evidence type="ECO:0000313" key="19">
    <source>
        <dbReference type="Proteomes" id="UP000489190"/>
    </source>
</evidence>
<feature type="domain" description="4Fe-4S ferredoxin-type" evidence="14">
    <location>
        <begin position="104"/>
        <end position="133"/>
    </location>
</feature>
<keyword evidence="10" id="KW-0411">Iron-sulfur</keyword>
<evidence type="ECO:0000256" key="8">
    <source>
        <dbReference type="ARBA" id="ARBA00022982"/>
    </source>
</evidence>
<evidence type="ECO:0000259" key="14">
    <source>
        <dbReference type="PROSITE" id="PS51379"/>
    </source>
</evidence>
<feature type="domain" description="4Fe-4S ferredoxin-type" evidence="14">
    <location>
        <begin position="134"/>
        <end position="163"/>
    </location>
</feature>
<dbReference type="Proteomes" id="UP000441404">
    <property type="component" value="Unassembled WGS sequence"/>
</dbReference>
<proteinExistence type="predicted"/>
<keyword evidence="11" id="KW-0472">Membrane</keyword>
<dbReference type="GO" id="GO:0009055">
    <property type="term" value="F:electron transfer activity"/>
    <property type="evidence" value="ECO:0007669"/>
    <property type="project" value="InterPro"/>
</dbReference>
<keyword evidence="1" id="KW-0813">Transport</keyword>
<dbReference type="EMBL" id="WIWJ01000026">
    <property type="protein sequence ID" value="MQT48050.1"/>
    <property type="molecule type" value="Genomic_DNA"/>
</dbReference>
<dbReference type="Gene3D" id="1.10.15.40">
    <property type="entry name" value="Electron transport complex subunit B, putative Fe-S cluster"/>
    <property type="match status" value="1"/>
</dbReference>
<evidence type="ECO:0000256" key="4">
    <source>
        <dbReference type="ARBA" id="ARBA00022519"/>
    </source>
</evidence>
<name>A0A6A7YE14_9PSED</name>
<feature type="coiled-coil region" evidence="12">
    <location>
        <begin position="278"/>
        <end position="333"/>
    </location>
</feature>
<evidence type="ECO:0000256" key="11">
    <source>
        <dbReference type="ARBA" id="ARBA00023136"/>
    </source>
</evidence>
<gene>
    <name evidence="16" type="primary">rsxB</name>
    <name evidence="17" type="ORF">GHO39_05800</name>
    <name evidence="16" type="ORF">GHO40_15180</name>
</gene>
<dbReference type="PROSITE" id="PS51379">
    <property type="entry name" value="4FE4S_FER_2"/>
    <property type="match status" value="2"/>
</dbReference>
<dbReference type="PANTHER" id="PTHR42859">
    <property type="entry name" value="OXIDOREDUCTASE"/>
    <property type="match status" value="1"/>
</dbReference>
<dbReference type="GO" id="GO:0046872">
    <property type="term" value="F:metal ion binding"/>
    <property type="evidence" value="ECO:0007669"/>
    <property type="project" value="UniProtKB-KW"/>
</dbReference>
<evidence type="ECO:0000256" key="12">
    <source>
        <dbReference type="SAM" id="Coils"/>
    </source>
</evidence>
<keyword evidence="9" id="KW-0408">Iron</keyword>
<feature type="region of interest" description="Disordered" evidence="13">
    <location>
        <begin position="182"/>
        <end position="236"/>
    </location>
</feature>
<dbReference type="InterPro" id="IPR017896">
    <property type="entry name" value="4Fe4S_Fe-S-bd"/>
</dbReference>
<dbReference type="GO" id="GO:0051539">
    <property type="term" value="F:4 iron, 4 sulfur cluster binding"/>
    <property type="evidence" value="ECO:0007669"/>
    <property type="project" value="UniProtKB-KW"/>
</dbReference>
<evidence type="ECO:0000256" key="2">
    <source>
        <dbReference type="ARBA" id="ARBA00022475"/>
    </source>
</evidence>
<dbReference type="PROSITE" id="PS51656">
    <property type="entry name" value="4FE4S"/>
    <property type="match status" value="1"/>
</dbReference>
<dbReference type="InterPro" id="IPR010207">
    <property type="entry name" value="Elect_transpt_cplx_RnfB/RsxB"/>
</dbReference>
<keyword evidence="8" id="KW-0249">Electron transport</keyword>
<sequence length="362" mass="38724">MSAVRLTASHSLLTAQDDCRPGAARCRWTDHTMSLIQRIDALLPQTQCGKCGHPGCKPYAEGISQGEAINKCPPGGTETIAALANLLSIPVIALDTERGVAPPQVAYIREAECIGCTKCIQACPVDAILGAAKLMHTVIVDECTGCDLCVAPCPVDCIEMRPLPANVIPIVGGLAQAQEQLNARTEKRNHARSRYERRDERLRRDEQQRQAERLARAQRAPVAPADALALEPSQTEPSLLSDAALKKAKVTLAMARAQLHKSLKAFGHPPTAPQQAQLVALQAQFESAEKTLAQLEAAPVMTVPAPSSGIADLKRAKIQLAMHRAALKKAQTQAHTSAELALLNDAVLRAEQTLDALAPTKS</sequence>
<dbReference type="Pfam" id="PF14697">
    <property type="entry name" value="Fer4_21"/>
    <property type="match status" value="1"/>
</dbReference>
<keyword evidence="4" id="KW-0997">Cell inner membrane</keyword>
<feature type="compositionally biased region" description="Basic and acidic residues" evidence="13">
    <location>
        <begin position="184"/>
        <end position="215"/>
    </location>
</feature>
<evidence type="ECO:0000313" key="18">
    <source>
        <dbReference type="Proteomes" id="UP000441404"/>
    </source>
</evidence>
<evidence type="ECO:0000256" key="10">
    <source>
        <dbReference type="ARBA" id="ARBA00023014"/>
    </source>
</evidence>
<dbReference type="Gene3D" id="3.30.70.20">
    <property type="match status" value="1"/>
</dbReference>
<dbReference type="InterPro" id="IPR017900">
    <property type="entry name" value="4Fe4S_Fe_S_CS"/>
</dbReference>
<dbReference type="Proteomes" id="UP000489190">
    <property type="component" value="Unassembled WGS sequence"/>
</dbReference>
<evidence type="ECO:0000259" key="15">
    <source>
        <dbReference type="PROSITE" id="PS51656"/>
    </source>
</evidence>
<dbReference type="InterPro" id="IPR050294">
    <property type="entry name" value="RnfB_subfamily"/>
</dbReference>
<evidence type="ECO:0000313" key="16">
    <source>
        <dbReference type="EMBL" id="MQT48050.1"/>
    </source>
</evidence>
<evidence type="ECO:0000313" key="17">
    <source>
        <dbReference type="EMBL" id="MQT88660.1"/>
    </source>
</evidence>
<keyword evidence="7" id="KW-1278">Translocase</keyword>
<dbReference type="PROSITE" id="PS00198">
    <property type="entry name" value="4FE4S_FER_1"/>
    <property type="match status" value="1"/>
</dbReference>
<dbReference type="RefSeq" id="WP_323368835.1">
    <property type="nucleotide sequence ID" value="NZ_WIWI01000012.1"/>
</dbReference>
<feature type="domain" description="4Fe-4S" evidence="15">
    <location>
        <begin position="31"/>
        <end position="89"/>
    </location>
</feature>
<dbReference type="NCBIfam" id="TIGR01944">
    <property type="entry name" value="rnfB"/>
    <property type="match status" value="1"/>
</dbReference>
<dbReference type="PANTHER" id="PTHR42859:SF3">
    <property type="entry name" value="ION-TRANSLOCATING OXIDOREDUCTASE COMPLEX SUBUNIT B"/>
    <property type="match status" value="1"/>
</dbReference>
<evidence type="ECO:0000256" key="7">
    <source>
        <dbReference type="ARBA" id="ARBA00022967"/>
    </source>
</evidence>
<evidence type="ECO:0000256" key="5">
    <source>
        <dbReference type="ARBA" id="ARBA00022723"/>
    </source>
</evidence>
<accession>A0A6A7YE14</accession>
<keyword evidence="2" id="KW-1003">Cell membrane</keyword>
<dbReference type="InterPro" id="IPR007202">
    <property type="entry name" value="4Fe-4S_dom"/>
</dbReference>
<dbReference type="Pfam" id="PF04060">
    <property type="entry name" value="FeS"/>
    <property type="match status" value="1"/>
</dbReference>
<keyword evidence="6" id="KW-0677">Repeat</keyword>